<organism evidence="11 12">
    <name type="scientific">Arcanobacterium wilhelmae</name>
    <dbReference type="NCBI Taxonomy" id="1803177"/>
    <lineage>
        <taxon>Bacteria</taxon>
        <taxon>Bacillati</taxon>
        <taxon>Actinomycetota</taxon>
        <taxon>Actinomycetes</taxon>
        <taxon>Actinomycetales</taxon>
        <taxon>Actinomycetaceae</taxon>
        <taxon>Arcanobacterium</taxon>
    </lineage>
</organism>
<comment type="catalytic activity">
    <reaction evidence="8 9">
        <text>tRNA(Met) + L-methionine + ATP = L-methionyl-tRNA(Met) + AMP + diphosphate</text>
        <dbReference type="Rhea" id="RHEA:13481"/>
        <dbReference type="Rhea" id="RHEA-COMP:9667"/>
        <dbReference type="Rhea" id="RHEA-COMP:9698"/>
        <dbReference type="ChEBI" id="CHEBI:30616"/>
        <dbReference type="ChEBI" id="CHEBI:33019"/>
        <dbReference type="ChEBI" id="CHEBI:57844"/>
        <dbReference type="ChEBI" id="CHEBI:78442"/>
        <dbReference type="ChEBI" id="CHEBI:78530"/>
        <dbReference type="ChEBI" id="CHEBI:456215"/>
        <dbReference type="EC" id="6.1.1.10"/>
    </reaction>
</comment>
<name>A0ABT9NBV4_9ACTO</name>
<keyword evidence="3 9" id="KW-0436">Ligase</keyword>
<comment type="subcellular location">
    <subcellularLocation>
        <location evidence="9">Cytoplasm</location>
    </subcellularLocation>
</comment>
<evidence type="ECO:0000313" key="12">
    <source>
        <dbReference type="Proteomes" id="UP001235966"/>
    </source>
</evidence>
<feature type="domain" description="Methionyl/Leucyl tRNA synthetase" evidence="10">
    <location>
        <begin position="7"/>
        <end position="416"/>
    </location>
</feature>
<feature type="binding site" evidence="9">
    <location>
        <position position="146"/>
    </location>
    <ligand>
        <name>Zn(2+)</name>
        <dbReference type="ChEBI" id="CHEBI:29105"/>
    </ligand>
</feature>
<dbReference type="PRINTS" id="PR01041">
    <property type="entry name" value="TRNASYNTHMET"/>
</dbReference>
<feature type="short sequence motif" description="'HIGH' region" evidence="9">
    <location>
        <begin position="11"/>
        <end position="21"/>
    </location>
</feature>
<evidence type="ECO:0000256" key="5">
    <source>
        <dbReference type="ARBA" id="ARBA00022840"/>
    </source>
</evidence>
<comment type="similarity">
    <text evidence="2 9">Belongs to the class-I aminoacyl-tRNA synthetase family. MetG type 1 subfamily.</text>
</comment>
<dbReference type="GO" id="GO:0004825">
    <property type="term" value="F:methionine-tRNA ligase activity"/>
    <property type="evidence" value="ECO:0007669"/>
    <property type="project" value="UniProtKB-EC"/>
</dbReference>
<dbReference type="InterPro" id="IPR014758">
    <property type="entry name" value="Met-tRNA_synth"/>
</dbReference>
<accession>A0ABT9NBV4</accession>
<comment type="cofactor">
    <cofactor evidence="9">
        <name>Zn(2+)</name>
        <dbReference type="ChEBI" id="CHEBI:29105"/>
    </cofactor>
    <text evidence="9">Binds 1 zinc ion per subunit.</text>
</comment>
<feature type="binding site" evidence="9">
    <location>
        <position position="156"/>
    </location>
    <ligand>
        <name>Zn(2+)</name>
        <dbReference type="ChEBI" id="CHEBI:29105"/>
    </ligand>
</feature>
<sequence>MSKILSAVAWPYANGPRHIGHVAGFGVPSDVFSRYMRMRGHDVLMVSGTDEHGTPILVAADKEGVTPQELADKNNRIIVEDLVNLGLSYDLFTRTTTANHEQVVQDLFRGCRDNGYMVVQETPVAIDPQTGNTLPDRYIEGTCPICGAAGARGDQCDTCGNQLDPQDLINPISKVSGLPPEFKTTEHYFLDLPQLAGALGEWLDSVEEEGKWRPNVISFSKHLLEDVRPRAMSRDISWGIPVPGWEDKPNKRLYVWFDAVVGYLSASIEWARRRAAAGEGSPEDWSEWWTNPEALSYYFMGKDNIVFHSQIWPAELLAYNGEGAKGGEPGAFGRLNLPTQVVASEFLTMEGKKFSSSKNVVIYVRDLLSRYQADALRYFISIAGPETSDSDFTWSEFVRRNNSELVAGWGNLVNRTGAMIAKKFGEIPAAGEREEIDNELLANIRAGFDTVGDLIGSHQQRGALAELMRLVGEANAYVARTEPFKLKAPEEQPRLATVLNTLIQAVSDLNTMMSVFLPHSSNVIDKILGGDGTIAPMPQLVETEDLDNGHPFPIITGDYSNVRPWEPREVVPGTPIAKPTPAFQKLDESVVGEELARLGLVEE</sequence>
<dbReference type="CDD" id="cd07957">
    <property type="entry name" value="Anticodon_Ia_Met"/>
    <property type="match status" value="1"/>
</dbReference>
<dbReference type="SUPFAM" id="SSF52374">
    <property type="entry name" value="Nucleotidylyl transferase"/>
    <property type="match status" value="1"/>
</dbReference>
<keyword evidence="6 9" id="KW-0648">Protein biosynthesis</keyword>
<evidence type="ECO:0000256" key="9">
    <source>
        <dbReference type="HAMAP-Rule" id="MF_00098"/>
    </source>
</evidence>
<dbReference type="InterPro" id="IPR014729">
    <property type="entry name" value="Rossmann-like_a/b/a_fold"/>
</dbReference>
<dbReference type="NCBIfam" id="TIGR00398">
    <property type="entry name" value="metG"/>
    <property type="match status" value="1"/>
</dbReference>
<dbReference type="Gene3D" id="3.40.50.620">
    <property type="entry name" value="HUPs"/>
    <property type="match status" value="1"/>
</dbReference>
<dbReference type="Gene3D" id="1.10.730.10">
    <property type="entry name" value="Isoleucyl-tRNA Synthetase, Domain 1"/>
    <property type="match status" value="1"/>
</dbReference>
<dbReference type="InterPro" id="IPR041872">
    <property type="entry name" value="Anticodon_Met"/>
</dbReference>
<dbReference type="Pfam" id="PF09334">
    <property type="entry name" value="tRNA-synt_1g"/>
    <property type="match status" value="1"/>
</dbReference>
<evidence type="ECO:0000256" key="1">
    <source>
        <dbReference type="ARBA" id="ARBA00003314"/>
    </source>
</evidence>
<dbReference type="PANTHER" id="PTHR45765:SF1">
    <property type="entry name" value="METHIONINE--TRNA LIGASE, CYTOPLASMIC"/>
    <property type="match status" value="1"/>
</dbReference>
<dbReference type="InterPro" id="IPR023458">
    <property type="entry name" value="Met-tRNA_ligase_1"/>
</dbReference>
<evidence type="ECO:0000256" key="8">
    <source>
        <dbReference type="ARBA" id="ARBA00047364"/>
    </source>
</evidence>
<keyword evidence="12" id="KW-1185">Reference proteome</keyword>
<keyword evidence="9" id="KW-0862">Zinc</keyword>
<dbReference type="EMBL" id="JAUSQW010000001">
    <property type="protein sequence ID" value="MDP9801204.1"/>
    <property type="molecule type" value="Genomic_DNA"/>
</dbReference>
<keyword evidence="4 9" id="KW-0547">Nucleotide-binding</keyword>
<keyword evidence="7 9" id="KW-0030">Aminoacyl-tRNA synthetase</keyword>
<keyword evidence="9" id="KW-0963">Cytoplasm</keyword>
<feature type="binding site" evidence="9">
    <location>
        <position position="159"/>
    </location>
    <ligand>
        <name>Zn(2+)</name>
        <dbReference type="ChEBI" id="CHEBI:29105"/>
    </ligand>
</feature>
<dbReference type="InterPro" id="IPR033911">
    <property type="entry name" value="MetRS_core"/>
</dbReference>
<feature type="short sequence motif" description="'KMSKS' region" evidence="9">
    <location>
        <begin position="353"/>
        <end position="357"/>
    </location>
</feature>
<dbReference type="CDD" id="cd00814">
    <property type="entry name" value="MetRS_core"/>
    <property type="match status" value="1"/>
</dbReference>
<feature type="binding site" evidence="9">
    <location>
        <position position="356"/>
    </location>
    <ligand>
        <name>ATP</name>
        <dbReference type="ChEBI" id="CHEBI:30616"/>
    </ligand>
</feature>
<dbReference type="HAMAP" id="MF_00098">
    <property type="entry name" value="Met_tRNA_synth_type1"/>
    <property type="match status" value="1"/>
</dbReference>
<dbReference type="InterPro" id="IPR015413">
    <property type="entry name" value="Methionyl/Leucyl_tRNA_Synth"/>
</dbReference>
<evidence type="ECO:0000256" key="4">
    <source>
        <dbReference type="ARBA" id="ARBA00022741"/>
    </source>
</evidence>
<dbReference type="EC" id="6.1.1.10" evidence="9"/>
<dbReference type="Gene3D" id="2.20.28.20">
    <property type="entry name" value="Methionyl-tRNA synthetase, Zn-domain"/>
    <property type="match status" value="1"/>
</dbReference>
<dbReference type="Proteomes" id="UP001235966">
    <property type="component" value="Unassembled WGS sequence"/>
</dbReference>
<evidence type="ECO:0000256" key="7">
    <source>
        <dbReference type="ARBA" id="ARBA00023146"/>
    </source>
</evidence>
<evidence type="ECO:0000256" key="2">
    <source>
        <dbReference type="ARBA" id="ARBA00008258"/>
    </source>
</evidence>
<evidence type="ECO:0000256" key="6">
    <source>
        <dbReference type="ARBA" id="ARBA00022917"/>
    </source>
</evidence>
<proteinExistence type="inferred from homology"/>
<comment type="subunit">
    <text evidence="9">Monomer.</text>
</comment>
<dbReference type="RefSeq" id="WP_278059013.1">
    <property type="nucleotide sequence ID" value="NZ_CP121247.1"/>
</dbReference>
<dbReference type="SUPFAM" id="SSF47323">
    <property type="entry name" value="Anticodon-binding domain of a subclass of class I aminoacyl-tRNA synthetases"/>
    <property type="match status" value="1"/>
</dbReference>
<reference evidence="11 12" key="1">
    <citation type="submission" date="2023-07" db="EMBL/GenBank/DDBJ databases">
        <title>Sequencing the genomes of 1000 actinobacteria strains.</title>
        <authorList>
            <person name="Klenk H.-P."/>
        </authorList>
    </citation>
    <scope>NUCLEOTIDE SEQUENCE [LARGE SCALE GENOMIC DNA]</scope>
    <source>
        <strain evidence="11 12">DSM 102162</strain>
    </source>
</reference>
<feature type="binding site" evidence="9">
    <location>
        <position position="143"/>
    </location>
    <ligand>
        <name>Zn(2+)</name>
        <dbReference type="ChEBI" id="CHEBI:29105"/>
    </ligand>
</feature>
<evidence type="ECO:0000259" key="10">
    <source>
        <dbReference type="Pfam" id="PF09334"/>
    </source>
</evidence>
<dbReference type="InterPro" id="IPR029038">
    <property type="entry name" value="MetRS_Zn"/>
</dbReference>
<evidence type="ECO:0000313" key="11">
    <source>
        <dbReference type="EMBL" id="MDP9801204.1"/>
    </source>
</evidence>
<comment type="function">
    <text evidence="1 9">Is required not only for elongation of protein synthesis but also for the initiation of all mRNA translation through initiator tRNA(fMet) aminoacylation.</text>
</comment>
<comment type="caution">
    <text evidence="11">The sequence shown here is derived from an EMBL/GenBank/DDBJ whole genome shotgun (WGS) entry which is preliminary data.</text>
</comment>
<keyword evidence="5 9" id="KW-0067">ATP-binding</keyword>
<gene>
    <name evidence="9" type="primary">metG</name>
    <name evidence="11" type="ORF">J2S49_001280</name>
</gene>
<keyword evidence="9" id="KW-0479">Metal-binding</keyword>
<protein>
    <recommendedName>
        <fullName evidence="9">Methionine--tRNA ligase</fullName>
        <ecNumber evidence="9">6.1.1.10</ecNumber>
    </recommendedName>
    <alternativeName>
        <fullName evidence="9">Methionyl-tRNA synthetase</fullName>
        <shortName evidence="9">MetRS</shortName>
    </alternativeName>
</protein>
<dbReference type="SUPFAM" id="SSF57770">
    <property type="entry name" value="Methionyl-tRNA synthetase (MetRS), Zn-domain"/>
    <property type="match status" value="1"/>
</dbReference>
<dbReference type="InterPro" id="IPR009080">
    <property type="entry name" value="tRNAsynth_Ia_anticodon-bd"/>
</dbReference>
<evidence type="ECO:0000256" key="3">
    <source>
        <dbReference type="ARBA" id="ARBA00022598"/>
    </source>
</evidence>
<dbReference type="PANTHER" id="PTHR45765">
    <property type="entry name" value="METHIONINE--TRNA LIGASE"/>
    <property type="match status" value="1"/>
</dbReference>